<reference evidence="2" key="2">
    <citation type="submission" date="2023-05" db="EMBL/GenBank/DDBJ databases">
        <authorList>
            <person name="Fouks B."/>
        </authorList>
    </citation>
    <scope>NUCLEOTIDE SEQUENCE</scope>
    <source>
        <strain evidence="2">Stay&amp;Tobe</strain>
        <tissue evidence="2">Testes</tissue>
    </source>
</reference>
<evidence type="ECO:0000256" key="1">
    <source>
        <dbReference type="SAM" id="MobiDB-lite"/>
    </source>
</evidence>
<name>A0AAD8EIC8_DIPPU</name>
<dbReference type="AlphaFoldDB" id="A0AAD8EIC8"/>
<organism evidence="2 3">
    <name type="scientific">Diploptera punctata</name>
    <name type="common">Pacific beetle cockroach</name>
    <dbReference type="NCBI Taxonomy" id="6984"/>
    <lineage>
        <taxon>Eukaryota</taxon>
        <taxon>Metazoa</taxon>
        <taxon>Ecdysozoa</taxon>
        <taxon>Arthropoda</taxon>
        <taxon>Hexapoda</taxon>
        <taxon>Insecta</taxon>
        <taxon>Pterygota</taxon>
        <taxon>Neoptera</taxon>
        <taxon>Polyneoptera</taxon>
        <taxon>Dictyoptera</taxon>
        <taxon>Blattodea</taxon>
        <taxon>Blaberoidea</taxon>
        <taxon>Blaberidae</taxon>
        <taxon>Diplopterinae</taxon>
        <taxon>Diploptera</taxon>
    </lineage>
</organism>
<dbReference type="Proteomes" id="UP001233999">
    <property type="component" value="Unassembled WGS sequence"/>
</dbReference>
<proteinExistence type="predicted"/>
<feature type="non-terminal residue" evidence="2">
    <location>
        <position position="73"/>
    </location>
</feature>
<sequence length="73" mass="7912">NPCCNLTTICFRARVKSGLRLLGADASTDQWNVSVELNPKHTVATATAIRRENNADQQQTPQASVNGRGDSEN</sequence>
<protein>
    <submittedName>
        <fullName evidence="2">Uncharacterized protein</fullName>
    </submittedName>
</protein>
<feature type="compositionally biased region" description="Polar residues" evidence="1">
    <location>
        <begin position="55"/>
        <end position="65"/>
    </location>
</feature>
<reference evidence="2" key="1">
    <citation type="journal article" date="2023" name="IScience">
        <title>Live-bearing cockroach genome reveals convergent evolutionary mechanisms linked to viviparity in insects and beyond.</title>
        <authorList>
            <person name="Fouks B."/>
            <person name="Harrison M.C."/>
            <person name="Mikhailova A.A."/>
            <person name="Marchal E."/>
            <person name="English S."/>
            <person name="Carruthers M."/>
            <person name="Jennings E.C."/>
            <person name="Chiamaka E.L."/>
            <person name="Frigard R.A."/>
            <person name="Pippel M."/>
            <person name="Attardo G.M."/>
            <person name="Benoit J.B."/>
            <person name="Bornberg-Bauer E."/>
            <person name="Tobe S.S."/>
        </authorList>
    </citation>
    <scope>NUCLEOTIDE SEQUENCE</scope>
    <source>
        <strain evidence="2">Stay&amp;Tobe</strain>
    </source>
</reference>
<gene>
    <name evidence="2" type="ORF">L9F63_016323</name>
</gene>
<feature type="region of interest" description="Disordered" evidence="1">
    <location>
        <begin position="50"/>
        <end position="73"/>
    </location>
</feature>
<evidence type="ECO:0000313" key="3">
    <source>
        <dbReference type="Proteomes" id="UP001233999"/>
    </source>
</evidence>
<comment type="caution">
    <text evidence="2">The sequence shown here is derived from an EMBL/GenBank/DDBJ whole genome shotgun (WGS) entry which is preliminary data.</text>
</comment>
<feature type="non-terminal residue" evidence="2">
    <location>
        <position position="1"/>
    </location>
</feature>
<accession>A0AAD8EIC8</accession>
<evidence type="ECO:0000313" key="2">
    <source>
        <dbReference type="EMBL" id="KAJ9590652.1"/>
    </source>
</evidence>
<keyword evidence="3" id="KW-1185">Reference proteome</keyword>
<dbReference type="EMBL" id="JASPKZ010004199">
    <property type="protein sequence ID" value="KAJ9590652.1"/>
    <property type="molecule type" value="Genomic_DNA"/>
</dbReference>